<keyword evidence="2" id="KW-0732">Signal</keyword>
<dbReference type="PANTHER" id="PTHR32410">
    <property type="entry name" value="CYSTEINE/HISTIDINE-RICH C1 DOMAIN FAMILY PROTEIN"/>
    <property type="match status" value="1"/>
</dbReference>
<dbReference type="EMBL" id="CM031829">
    <property type="protein sequence ID" value="KAG6712597.1"/>
    <property type="molecule type" value="Genomic_DNA"/>
</dbReference>
<feature type="domain" description="DC1" evidence="3">
    <location>
        <begin position="44"/>
        <end position="87"/>
    </location>
</feature>
<dbReference type="CDD" id="cd15489">
    <property type="entry name" value="PHD_SF"/>
    <property type="match status" value="1"/>
</dbReference>
<feature type="signal peptide" evidence="2">
    <location>
        <begin position="1"/>
        <end position="20"/>
    </location>
</feature>
<protein>
    <recommendedName>
        <fullName evidence="3">DC1 domain-containing protein</fullName>
    </recommendedName>
</protein>
<dbReference type="Pfam" id="PF03107">
    <property type="entry name" value="C1_2"/>
    <property type="match status" value="1"/>
</dbReference>
<organism evidence="4 5">
    <name type="scientific">Carya illinoinensis</name>
    <name type="common">Pecan</name>
    <dbReference type="NCBI Taxonomy" id="32201"/>
    <lineage>
        <taxon>Eukaryota</taxon>
        <taxon>Viridiplantae</taxon>
        <taxon>Streptophyta</taxon>
        <taxon>Embryophyta</taxon>
        <taxon>Tracheophyta</taxon>
        <taxon>Spermatophyta</taxon>
        <taxon>Magnoliopsida</taxon>
        <taxon>eudicotyledons</taxon>
        <taxon>Gunneridae</taxon>
        <taxon>Pentapetalae</taxon>
        <taxon>rosids</taxon>
        <taxon>fabids</taxon>
        <taxon>Fagales</taxon>
        <taxon>Juglandaceae</taxon>
        <taxon>Carya</taxon>
    </lineage>
</organism>
<name>A0A922JPS4_CARIL</name>
<evidence type="ECO:0000313" key="5">
    <source>
        <dbReference type="Proteomes" id="UP000811246"/>
    </source>
</evidence>
<evidence type="ECO:0000259" key="3">
    <source>
        <dbReference type="Pfam" id="PF03107"/>
    </source>
</evidence>
<reference evidence="4" key="1">
    <citation type="submission" date="2021-01" db="EMBL/GenBank/DDBJ databases">
        <authorList>
            <person name="Lovell J.T."/>
            <person name="Bentley N."/>
            <person name="Bhattarai G."/>
            <person name="Jenkins J.W."/>
            <person name="Sreedasyam A."/>
            <person name="Alarcon Y."/>
            <person name="Bock C."/>
            <person name="Boston L."/>
            <person name="Carlson J."/>
            <person name="Cervantes K."/>
            <person name="Clermont K."/>
            <person name="Krom N."/>
            <person name="Kubenka K."/>
            <person name="Mamidi S."/>
            <person name="Mattison C."/>
            <person name="Monteros M."/>
            <person name="Pisani C."/>
            <person name="Plott C."/>
            <person name="Rajasekar S."/>
            <person name="Rhein H.S."/>
            <person name="Rohla C."/>
            <person name="Song M."/>
            <person name="Hilaire R.S."/>
            <person name="Shu S."/>
            <person name="Wells L."/>
            <person name="Wang X."/>
            <person name="Webber J."/>
            <person name="Heerema R.J."/>
            <person name="Klein P."/>
            <person name="Conner P."/>
            <person name="Grauke L."/>
            <person name="Grimwood J."/>
            <person name="Schmutz J."/>
            <person name="Randall J.J."/>
        </authorList>
    </citation>
    <scope>NUCLEOTIDE SEQUENCE</scope>
    <source>
        <tissue evidence="4">Leaf</tissue>
    </source>
</reference>
<dbReference type="InterPro" id="IPR004146">
    <property type="entry name" value="DC1"/>
</dbReference>
<dbReference type="AlphaFoldDB" id="A0A922JPS4"/>
<accession>A0A922JPS4</accession>
<keyword evidence="1" id="KW-0677">Repeat</keyword>
<comment type="caution">
    <text evidence="4">The sequence shown here is derived from an EMBL/GenBank/DDBJ whole genome shotgun (WGS) entry which is preliminary data.</text>
</comment>
<proteinExistence type="predicted"/>
<dbReference type="Proteomes" id="UP000811246">
    <property type="component" value="Chromosome 5"/>
</dbReference>
<gene>
    <name evidence="4" type="ORF">I3842_05G111000</name>
</gene>
<sequence length="161" mass="18638">MVVVMRIVAIAYLYAPNASSACVLHEQLFHIELGTYEYDAHLFLTLTYTVEDNSGEYYCFICEETRDSRKWFYYCKGCDFAAHPDCVIGKYSRFKFGRNFTCQEYHRHHPLAIVKKNEYSSPCDSCGATFDGLAVACTQCKFNSHLKATCPWWQGQICERE</sequence>
<feature type="chain" id="PRO_5037941637" description="DC1 domain-containing protein" evidence="2">
    <location>
        <begin position="21"/>
        <end position="161"/>
    </location>
</feature>
<dbReference type="PROSITE" id="PS51257">
    <property type="entry name" value="PROKAR_LIPOPROTEIN"/>
    <property type="match status" value="1"/>
</dbReference>
<evidence type="ECO:0000256" key="1">
    <source>
        <dbReference type="ARBA" id="ARBA00022737"/>
    </source>
</evidence>
<evidence type="ECO:0000313" key="4">
    <source>
        <dbReference type="EMBL" id="KAG6712597.1"/>
    </source>
</evidence>
<evidence type="ECO:0000256" key="2">
    <source>
        <dbReference type="SAM" id="SignalP"/>
    </source>
</evidence>
<dbReference type="PANTHER" id="PTHR32410:SF216">
    <property type="entry name" value="PHORBOL-ESTER_DAG-TYPE DOMAIN-CONTAINING PROTEIN"/>
    <property type="match status" value="1"/>
</dbReference>
<dbReference type="InterPro" id="IPR053192">
    <property type="entry name" value="Vacuole_Formation_Reg"/>
</dbReference>